<reference evidence="3" key="1">
    <citation type="submission" date="2024-07" db="EMBL/GenBank/DDBJ databases">
        <title>Two chromosome-level genome assemblies of Korean endemic species Abeliophyllum distichum and Forsythia ovata (Oleaceae).</title>
        <authorList>
            <person name="Jang H."/>
        </authorList>
    </citation>
    <scope>NUCLEOTIDE SEQUENCE [LARGE SCALE GENOMIC DNA]</scope>
</reference>
<dbReference type="EMBL" id="JBFOLJ010000006">
    <property type="protein sequence ID" value="KAL2530455.1"/>
    <property type="molecule type" value="Genomic_DNA"/>
</dbReference>
<evidence type="ECO:0000313" key="2">
    <source>
        <dbReference type="EMBL" id="KAL2530455.1"/>
    </source>
</evidence>
<feature type="transmembrane region" description="Helical" evidence="1">
    <location>
        <begin position="25"/>
        <end position="44"/>
    </location>
</feature>
<keyword evidence="1" id="KW-1133">Transmembrane helix</keyword>
<organism evidence="2 3">
    <name type="scientific">Forsythia ovata</name>
    <dbReference type="NCBI Taxonomy" id="205694"/>
    <lineage>
        <taxon>Eukaryota</taxon>
        <taxon>Viridiplantae</taxon>
        <taxon>Streptophyta</taxon>
        <taxon>Embryophyta</taxon>
        <taxon>Tracheophyta</taxon>
        <taxon>Spermatophyta</taxon>
        <taxon>Magnoliopsida</taxon>
        <taxon>eudicotyledons</taxon>
        <taxon>Gunneridae</taxon>
        <taxon>Pentapetalae</taxon>
        <taxon>asterids</taxon>
        <taxon>lamiids</taxon>
        <taxon>Lamiales</taxon>
        <taxon>Oleaceae</taxon>
        <taxon>Forsythieae</taxon>
        <taxon>Forsythia</taxon>
    </lineage>
</organism>
<keyword evidence="1" id="KW-0472">Membrane</keyword>
<keyword evidence="1" id="KW-0812">Transmembrane</keyword>
<gene>
    <name evidence="2" type="ORF">Fot_23056</name>
</gene>
<sequence>MDSGTSNVPLPEDTITGSLPITESVAVTGVVNSLPTLLLIAMKLRRSNYNFWKSQIMPTLRAYDLEGFITGSMTCPQKVIEARSVDTGQVLEAGSSSGKA</sequence>
<dbReference type="AlphaFoldDB" id="A0ABD1UZH2"/>
<protein>
    <submittedName>
        <fullName evidence="2">Retrotransposon gag domain-containing protein</fullName>
    </submittedName>
</protein>
<evidence type="ECO:0000313" key="3">
    <source>
        <dbReference type="Proteomes" id="UP001604277"/>
    </source>
</evidence>
<evidence type="ECO:0000256" key="1">
    <source>
        <dbReference type="SAM" id="Phobius"/>
    </source>
</evidence>
<dbReference type="Proteomes" id="UP001604277">
    <property type="component" value="Unassembled WGS sequence"/>
</dbReference>
<comment type="caution">
    <text evidence="2">The sequence shown here is derived from an EMBL/GenBank/DDBJ whole genome shotgun (WGS) entry which is preliminary data.</text>
</comment>
<keyword evidence="3" id="KW-1185">Reference proteome</keyword>
<proteinExistence type="predicted"/>
<accession>A0ABD1UZH2</accession>
<name>A0ABD1UZH2_9LAMI</name>